<evidence type="ECO:0000256" key="7">
    <source>
        <dbReference type="ARBA" id="ARBA00023136"/>
    </source>
</evidence>
<dbReference type="EC" id="2.5.1.39" evidence="8"/>
<comment type="catalytic activity">
    <reaction evidence="8">
        <text>an all-trans-polyprenyl diphosphate + 4-hydroxybenzoate = a 4-hydroxy-3-(all-trans-polyprenyl)benzoate + diphosphate</text>
        <dbReference type="Rhea" id="RHEA:44504"/>
        <dbReference type="Rhea" id="RHEA-COMP:9514"/>
        <dbReference type="Rhea" id="RHEA-COMP:9564"/>
        <dbReference type="ChEBI" id="CHEBI:17879"/>
        <dbReference type="ChEBI" id="CHEBI:33019"/>
        <dbReference type="ChEBI" id="CHEBI:58914"/>
        <dbReference type="ChEBI" id="CHEBI:78396"/>
        <dbReference type="EC" id="2.5.1.39"/>
    </reaction>
</comment>
<comment type="caution">
    <text evidence="9">The sequence shown here is derived from an EMBL/GenBank/DDBJ whole genome shotgun (WGS) entry which is preliminary data.</text>
</comment>
<dbReference type="GO" id="GO:0008299">
    <property type="term" value="P:isoprenoid biosynthetic process"/>
    <property type="evidence" value="ECO:0007669"/>
    <property type="project" value="UniProtKB-UniRule"/>
</dbReference>
<keyword evidence="10" id="KW-1185">Reference proteome</keyword>
<protein>
    <recommendedName>
        <fullName evidence="8">4-hydroxybenzoate polyprenyltransferase, mitochondrial</fullName>
        <shortName evidence="8">4-HB polyprenyltransferase</shortName>
        <ecNumber evidence="8">2.5.1.39</ecNumber>
    </recommendedName>
    <alternativeName>
        <fullName evidence="8">Para-hydroxybenzoate--polyprenyltransferase</fullName>
        <shortName evidence="8">PHB:PPT</shortName>
        <shortName evidence="8">PHB:polyprenyltransferase</shortName>
    </alternativeName>
</protein>
<keyword evidence="8" id="KW-0999">Mitochondrion inner membrane</keyword>
<evidence type="ECO:0000256" key="8">
    <source>
        <dbReference type="HAMAP-Rule" id="MF_03189"/>
    </source>
</evidence>
<dbReference type="EMBL" id="SHOA02000016">
    <property type="protein sequence ID" value="TDH68849.1"/>
    <property type="molecule type" value="Genomic_DNA"/>
</dbReference>
<dbReference type="NCBIfam" id="TIGR01474">
    <property type="entry name" value="ubiA_proteo"/>
    <property type="match status" value="1"/>
</dbReference>
<evidence type="ECO:0000256" key="4">
    <source>
        <dbReference type="ARBA" id="ARBA00022679"/>
    </source>
</evidence>
<dbReference type="Pfam" id="PF01040">
    <property type="entry name" value="UbiA"/>
    <property type="match status" value="1"/>
</dbReference>
<keyword evidence="7 8" id="KW-0472">Membrane</keyword>
<organism evidence="9 10">
    <name type="scientific">Bremia lactucae</name>
    <name type="common">Lettuce downy mildew</name>
    <dbReference type="NCBI Taxonomy" id="4779"/>
    <lineage>
        <taxon>Eukaryota</taxon>
        <taxon>Sar</taxon>
        <taxon>Stramenopiles</taxon>
        <taxon>Oomycota</taxon>
        <taxon>Peronosporomycetes</taxon>
        <taxon>Peronosporales</taxon>
        <taxon>Peronosporaceae</taxon>
        <taxon>Bremia</taxon>
    </lineage>
</organism>
<dbReference type="PANTHER" id="PTHR11048:SF28">
    <property type="entry name" value="4-HYDROXYBENZOATE POLYPRENYLTRANSFERASE, MITOCHONDRIAL"/>
    <property type="match status" value="1"/>
</dbReference>
<reference evidence="9 10" key="1">
    <citation type="journal article" date="2021" name="Genome Biol.">
        <title>AFLAP: assembly-free linkage analysis pipeline using k-mers from genome sequencing data.</title>
        <authorList>
            <person name="Fletcher K."/>
            <person name="Zhang L."/>
            <person name="Gil J."/>
            <person name="Han R."/>
            <person name="Cavanaugh K."/>
            <person name="Michelmore R."/>
        </authorList>
    </citation>
    <scope>NUCLEOTIDE SEQUENCE [LARGE SCALE GENOMIC DNA]</scope>
    <source>
        <strain evidence="9 10">SF5</strain>
    </source>
</reference>
<evidence type="ECO:0000256" key="1">
    <source>
        <dbReference type="ARBA" id="ARBA00001946"/>
    </source>
</evidence>
<evidence type="ECO:0000256" key="2">
    <source>
        <dbReference type="ARBA" id="ARBA00004141"/>
    </source>
</evidence>
<feature type="transmembrane region" description="Helical" evidence="8">
    <location>
        <begin position="185"/>
        <end position="206"/>
    </location>
</feature>
<dbReference type="InterPro" id="IPR000537">
    <property type="entry name" value="UbiA_prenyltransferase"/>
</dbReference>
<keyword evidence="6 8" id="KW-1133">Transmembrane helix</keyword>
<dbReference type="Gene3D" id="1.10.357.140">
    <property type="entry name" value="UbiA prenyltransferase"/>
    <property type="match status" value="1"/>
</dbReference>
<keyword evidence="4 8" id="KW-0808">Transferase</keyword>
<comment type="pathway">
    <text evidence="8">Cofactor biosynthesis; ubiquinone biosynthesis.</text>
</comment>
<dbReference type="GO" id="GO:0006744">
    <property type="term" value="P:ubiquinone biosynthetic process"/>
    <property type="evidence" value="ECO:0007669"/>
    <property type="project" value="UniProtKB-UniRule"/>
</dbReference>
<dbReference type="FunFam" id="1.20.120.1780:FF:000001">
    <property type="entry name" value="4-hydroxybenzoate octaprenyltransferase"/>
    <property type="match status" value="1"/>
</dbReference>
<comment type="function">
    <text evidence="8">Catalyzes the prenylation of para-hydroxybenzoate (PHB) with an all-trans polyprenyl group. Mediates the second step in the final reaction sequence of coenzyme Q (CoQ) biosynthesis, which is the condensation of the polyisoprenoid side chain with PHB, generating the first membrane-bound Q intermediate.</text>
</comment>
<keyword evidence="8" id="KW-0496">Mitochondrion</keyword>
<dbReference type="Proteomes" id="UP000294530">
    <property type="component" value="Unassembled WGS sequence"/>
</dbReference>
<dbReference type="InterPro" id="IPR006370">
    <property type="entry name" value="HB_polyprenyltransferase-like"/>
</dbReference>
<comment type="cofactor">
    <cofactor evidence="1 8">
        <name>Mg(2+)</name>
        <dbReference type="ChEBI" id="CHEBI:18420"/>
    </cofactor>
</comment>
<accession>A0A976IEK4</accession>
<dbReference type="FunFam" id="1.10.357.140:FF:000003">
    <property type="entry name" value="4-hydroxybenzoate polyprenyltransferase, mitochondrial"/>
    <property type="match status" value="1"/>
</dbReference>
<proteinExistence type="inferred from homology"/>
<feature type="transmembrane region" description="Helical" evidence="8">
    <location>
        <begin position="227"/>
        <end position="250"/>
    </location>
</feature>
<dbReference type="GO" id="GO:0005743">
    <property type="term" value="C:mitochondrial inner membrane"/>
    <property type="evidence" value="ECO:0007669"/>
    <property type="project" value="UniProtKB-SubCell"/>
</dbReference>
<gene>
    <name evidence="9" type="ORF">CCR75_001421</name>
</gene>
<keyword evidence="8" id="KW-0831">Ubiquinone biosynthesis</keyword>
<comment type="similarity">
    <text evidence="3 8">Belongs to the UbiA prenyltransferase family.</text>
</comment>
<dbReference type="InterPro" id="IPR044878">
    <property type="entry name" value="UbiA_sf"/>
</dbReference>
<evidence type="ECO:0000313" key="10">
    <source>
        <dbReference type="Proteomes" id="UP000294530"/>
    </source>
</evidence>
<dbReference type="OrthoDB" id="18170at2759"/>
<evidence type="ECO:0000313" key="9">
    <source>
        <dbReference type="EMBL" id="TDH68849.1"/>
    </source>
</evidence>
<keyword evidence="8" id="KW-0414">Isoprene biosynthesis</keyword>
<sequence>MSSAQRLANNFMAARLMRRSATGISFQLAFRPTLRSSIANAAILPSFALHPFSCRLSLRSCFSLSPQPHFKDDKHPKEDAFSIEKHTWAERHAPEWMLPYIQLARINRPAPTFMLLWPCFWSIAMATPAGHMPDLKLLSLFATGAFIMRGAGCTINDMWDKEFDKQVERTNKRPLAAEKLTYPQAWAFLAGQLSAGLAVLLQLNWYSIAMGASSLALVSTYPIMKRYTYWPQAVLGLTFNYGALLGWAAVHGSCEWPVVLPLYAGGMAWTLVYDTLYAHQDKEDDIKIGIRSTALLFGHNTKPVLNLFSAAAIAGFGTAGYMAGLHWPYFFGLGGGAAHLAWQVNSADLNDPKNLQARFASNKWFGALIFASILMGNNV</sequence>
<evidence type="ECO:0000256" key="5">
    <source>
        <dbReference type="ARBA" id="ARBA00022692"/>
    </source>
</evidence>
<dbReference type="RefSeq" id="XP_067818348.1">
    <property type="nucleotide sequence ID" value="XM_067959524.1"/>
</dbReference>
<dbReference type="HAMAP" id="MF_01635">
    <property type="entry name" value="UbiA"/>
    <property type="match status" value="1"/>
</dbReference>
<dbReference type="InterPro" id="IPR039653">
    <property type="entry name" value="Prenyltransferase"/>
</dbReference>
<dbReference type="AlphaFoldDB" id="A0A976IEK4"/>
<comment type="subcellular location">
    <subcellularLocation>
        <location evidence="2">Membrane</location>
        <topology evidence="2">Multi-pass membrane protein</topology>
    </subcellularLocation>
    <subcellularLocation>
        <location evidence="8">Mitochondrion inner membrane</location>
        <topology evidence="8">Multi-pass membrane protein</topology>
        <orientation evidence="8">Matrix side</orientation>
    </subcellularLocation>
</comment>
<name>A0A976IEK4_BRELC</name>
<dbReference type="KEGG" id="blac:94345195"/>
<dbReference type="GeneID" id="94345195"/>
<dbReference type="GO" id="GO:0008412">
    <property type="term" value="F:4-hydroxybenzoate polyprenyltransferase activity"/>
    <property type="evidence" value="ECO:0007669"/>
    <property type="project" value="UniProtKB-EC"/>
</dbReference>
<evidence type="ECO:0000256" key="6">
    <source>
        <dbReference type="ARBA" id="ARBA00022989"/>
    </source>
</evidence>
<keyword evidence="5 8" id="KW-0812">Transmembrane</keyword>
<dbReference type="CDD" id="cd13959">
    <property type="entry name" value="PT_UbiA_COQ2"/>
    <property type="match status" value="1"/>
</dbReference>
<evidence type="ECO:0000256" key="3">
    <source>
        <dbReference type="ARBA" id="ARBA00005985"/>
    </source>
</evidence>
<feature type="transmembrane region" description="Helical" evidence="8">
    <location>
        <begin position="256"/>
        <end position="277"/>
    </location>
</feature>
<dbReference type="PANTHER" id="PTHR11048">
    <property type="entry name" value="PRENYLTRANSFERASES"/>
    <property type="match status" value="1"/>
</dbReference>